<sequence>MASASTPPPARGRAGLLRLRTVNSVTYAPPEWICKYGYHYGPCTHVCGE</sequence>
<keyword evidence="2" id="KW-1185">Reference proteome</keyword>
<organism evidence="1 2">
    <name type="scientific">Nannocystis bainbridge</name>
    <dbReference type="NCBI Taxonomy" id="2995303"/>
    <lineage>
        <taxon>Bacteria</taxon>
        <taxon>Pseudomonadati</taxon>
        <taxon>Myxococcota</taxon>
        <taxon>Polyangia</taxon>
        <taxon>Nannocystales</taxon>
        <taxon>Nannocystaceae</taxon>
        <taxon>Nannocystis</taxon>
    </lineage>
</organism>
<accession>A0ABT5E431</accession>
<gene>
    <name evidence="1" type="ORF">POL25_27230</name>
</gene>
<comment type="caution">
    <text evidence="1">The sequence shown here is derived from an EMBL/GenBank/DDBJ whole genome shotgun (WGS) entry which is preliminary data.</text>
</comment>
<evidence type="ECO:0000313" key="1">
    <source>
        <dbReference type="EMBL" id="MDC0720627.1"/>
    </source>
</evidence>
<dbReference type="EMBL" id="JAQNDL010000003">
    <property type="protein sequence ID" value="MDC0720627.1"/>
    <property type="molecule type" value="Genomic_DNA"/>
</dbReference>
<dbReference type="RefSeq" id="WP_272089136.1">
    <property type="nucleotide sequence ID" value="NZ_JAQNDL010000003.1"/>
</dbReference>
<reference evidence="1 2" key="1">
    <citation type="submission" date="2022-11" db="EMBL/GenBank/DDBJ databases">
        <title>Minimal conservation of predation-associated metabolite biosynthetic gene clusters underscores biosynthetic potential of Myxococcota including descriptions for ten novel species: Archangium lansinium sp. nov., Myxococcus landrumus sp. nov., Nannocystis bai.</title>
        <authorList>
            <person name="Ahearne A."/>
            <person name="Stevens C."/>
            <person name="Dowd S."/>
        </authorList>
    </citation>
    <scope>NUCLEOTIDE SEQUENCE [LARGE SCALE GENOMIC DNA]</scope>
    <source>
        <strain evidence="1 2">BB15-2</strain>
    </source>
</reference>
<protein>
    <submittedName>
        <fullName evidence="1">Uncharacterized protein</fullName>
    </submittedName>
</protein>
<dbReference type="Proteomes" id="UP001221686">
    <property type="component" value="Unassembled WGS sequence"/>
</dbReference>
<proteinExistence type="predicted"/>
<evidence type="ECO:0000313" key="2">
    <source>
        <dbReference type="Proteomes" id="UP001221686"/>
    </source>
</evidence>
<name>A0ABT5E431_9BACT</name>